<evidence type="ECO:0000313" key="2">
    <source>
        <dbReference type="EMBL" id="KAH1072805.1"/>
    </source>
</evidence>
<dbReference type="Pfam" id="PF14111">
    <property type="entry name" value="DUF4283"/>
    <property type="match status" value="1"/>
</dbReference>
<dbReference type="OrthoDB" id="984865at2759"/>
<dbReference type="Proteomes" id="UP000828251">
    <property type="component" value="Unassembled WGS sequence"/>
</dbReference>
<protein>
    <recommendedName>
        <fullName evidence="1">DUF4283 domain-containing protein</fullName>
    </recommendedName>
</protein>
<feature type="domain" description="DUF4283" evidence="1">
    <location>
        <begin position="39"/>
        <end position="111"/>
    </location>
</feature>
<accession>A0A9D3V605</accession>
<dbReference type="PANTHER" id="PTHR31286:SF173">
    <property type="entry name" value="DUF4283 DOMAIN-CONTAINING PROTEIN"/>
    <property type="match status" value="1"/>
</dbReference>
<proteinExistence type="predicted"/>
<organism evidence="2 3">
    <name type="scientific">Gossypium stocksii</name>
    <dbReference type="NCBI Taxonomy" id="47602"/>
    <lineage>
        <taxon>Eukaryota</taxon>
        <taxon>Viridiplantae</taxon>
        <taxon>Streptophyta</taxon>
        <taxon>Embryophyta</taxon>
        <taxon>Tracheophyta</taxon>
        <taxon>Spermatophyta</taxon>
        <taxon>Magnoliopsida</taxon>
        <taxon>eudicotyledons</taxon>
        <taxon>Gunneridae</taxon>
        <taxon>Pentapetalae</taxon>
        <taxon>rosids</taxon>
        <taxon>malvids</taxon>
        <taxon>Malvales</taxon>
        <taxon>Malvaceae</taxon>
        <taxon>Malvoideae</taxon>
        <taxon>Gossypium</taxon>
    </lineage>
</organism>
<reference evidence="2 3" key="1">
    <citation type="journal article" date="2021" name="Plant Biotechnol. J.">
        <title>Multi-omics assisted identification of the key and species-specific regulatory components of drought-tolerant mechanisms in Gossypium stocksii.</title>
        <authorList>
            <person name="Yu D."/>
            <person name="Ke L."/>
            <person name="Zhang D."/>
            <person name="Wu Y."/>
            <person name="Sun Y."/>
            <person name="Mei J."/>
            <person name="Sun J."/>
            <person name="Sun Y."/>
        </authorList>
    </citation>
    <scope>NUCLEOTIDE SEQUENCE [LARGE SCALE GENOMIC DNA]</scope>
    <source>
        <strain evidence="3">cv. E1</strain>
        <tissue evidence="2">Leaf</tissue>
    </source>
</reference>
<comment type="caution">
    <text evidence="2">The sequence shown here is derived from an EMBL/GenBank/DDBJ whole genome shotgun (WGS) entry which is preliminary data.</text>
</comment>
<dbReference type="AlphaFoldDB" id="A0A9D3V605"/>
<dbReference type="InterPro" id="IPR040256">
    <property type="entry name" value="At4g02000-like"/>
</dbReference>
<evidence type="ECO:0000313" key="3">
    <source>
        <dbReference type="Proteomes" id="UP000828251"/>
    </source>
</evidence>
<evidence type="ECO:0000259" key="1">
    <source>
        <dbReference type="Pfam" id="PF14111"/>
    </source>
</evidence>
<sequence>MLMGNSLLEGDVKKSMVDGIPLIEFSKRIHQLLVNEMSISVVFKLLGRNIGFVALQNKLYGIWRPSKPFQLMDIENGYFLAKFQSLDDYEKILTQGPWLIFGQYLTIQRYHTPIRFSLGLGPLVFLITFTRRRFYGRLGGWLAE</sequence>
<keyword evidence="3" id="KW-1185">Reference proteome</keyword>
<name>A0A9D3V605_9ROSI</name>
<dbReference type="PANTHER" id="PTHR31286">
    <property type="entry name" value="GLYCINE-RICH CELL WALL STRUCTURAL PROTEIN 1.8-LIKE"/>
    <property type="match status" value="1"/>
</dbReference>
<gene>
    <name evidence="2" type="ORF">J1N35_025133</name>
</gene>
<dbReference type="InterPro" id="IPR025558">
    <property type="entry name" value="DUF4283"/>
</dbReference>
<dbReference type="EMBL" id="JAIQCV010000008">
    <property type="protein sequence ID" value="KAH1072805.1"/>
    <property type="molecule type" value="Genomic_DNA"/>
</dbReference>